<evidence type="ECO:0000256" key="7">
    <source>
        <dbReference type="ARBA" id="ARBA00022989"/>
    </source>
</evidence>
<evidence type="ECO:0000256" key="11">
    <source>
        <dbReference type="RuleBase" id="RU363063"/>
    </source>
</evidence>
<dbReference type="AlphaFoldDB" id="A0A8I6SBH8"/>
<proteinExistence type="inferred from homology"/>
<dbReference type="OrthoDB" id="5512589at2759"/>
<comment type="similarity">
    <text evidence="2 11">Belongs to the glycosyltransferase 31 family.</text>
</comment>
<keyword evidence="8 11" id="KW-0333">Golgi apparatus</keyword>
<evidence type="ECO:0000256" key="2">
    <source>
        <dbReference type="ARBA" id="ARBA00008661"/>
    </source>
</evidence>
<comment type="subcellular location">
    <subcellularLocation>
        <location evidence="1 11">Golgi apparatus membrane</location>
        <topology evidence="1 11">Single-pass type II membrane protein</topology>
    </subcellularLocation>
</comment>
<evidence type="ECO:0000256" key="5">
    <source>
        <dbReference type="ARBA" id="ARBA00022692"/>
    </source>
</evidence>
<dbReference type="PANTHER" id="PTHR11214:SF314">
    <property type="entry name" value="HEXOSYLTRANSFERASE"/>
    <property type="match status" value="1"/>
</dbReference>
<evidence type="ECO:0000313" key="13">
    <source>
        <dbReference type="Proteomes" id="UP000494040"/>
    </source>
</evidence>
<protein>
    <recommendedName>
        <fullName evidence="11">Hexosyltransferase</fullName>
        <ecNumber evidence="11">2.4.1.-</ecNumber>
    </recommendedName>
</protein>
<dbReference type="EnsemblMetazoa" id="XM_014405858.2">
    <property type="protein sequence ID" value="XP_014261344.1"/>
    <property type="gene ID" value="LOC106673665"/>
</dbReference>
<keyword evidence="13" id="KW-1185">Reference proteome</keyword>
<evidence type="ECO:0000256" key="1">
    <source>
        <dbReference type="ARBA" id="ARBA00004323"/>
    </source>
</evidence>
<dbReference type="Proteomes" id="UP000494040">
    <property type="component" value="Unassembled WGS sequence"/>
</dbReference>
<keyword evidence="3 11" id="KW-0328">Glycosyltransferase</keyword>
<dbReference type="EnsemblMetazoa" id="XM_014405861.2">
    <property type="protein sequence ID" value="XP_014261347.1"/>
    <property type="gene ID" value="LOC106673665"/>
</dbReference>
<evidence type="ECO:0000313" key="12">
    <source>
        <dbReference type="EnsemblMetazoa" id="XP_014261347.1"/>
    </source>
</evidence>
<keyword evidence="7 11" id="KW-1133">Transmembrane helix</keyword>
<keyword evidence="10" id="KW-0325">Glycoprotein</keyword>
<sequence>MLLGCEWKKLLRYVVLITVFIIYTFAIYFPDYKRPPVKQVAGWELNVTRDVRVYVVPENITSIISGKNLCEDQKVNVIIIVCSAPENVDRRLAIRQTWGLHNFSNVRVGFLLGWTYNISLQIQIEQESSEYHDVIQENFIDSYNNLTIKSVMMLKWYIHYCPSSTYLMKTDDDVFVNVTNLSRLLENLNYTVVLLGSLICHAKPILDVNNKWYSPKYLYRKAFYPNYLSGTGYVMSRQVAVKLFNAALTTPLIHLEDVYITGICALKAGVKPKNNMAFTYLHLSDNCLLNMITNHRMTPQELYILWKNRNNCVEKPRLTATHRTKLKKIQSDCH</sequence>
<name>A0A8I6SBH8_CIMLE</name>
<keyword evidence="9 11" id="KW-0472">Membrane</keyword>
<dbReference type="GO" id="GO:0016758">
    <property type="term" value="F:hexosyltransferase activity"/>
    <property type="evidence" value="ECO:0007669"/>
    <property type="project" value="InterPro"/>
</dbReference>
<dbReference type="RefSeq" id="XP_014261347.1">
    <property type="nucleotide sequence ID" value="XM_014405861.2"/>
</dbReference>
<evidence type="ECO:0000256" key="9">
    <source>
        <dbReference type="ARBA" id="ARBA00023136"/>
    </source>
</evidence>
<dbReference type="InterPro" id="IPR029044">
    <property type="entry name" value="Nucleotide-diphossugar_trans"/>
</dbReference>
<feature type="transmembrane region" description="Helical" evidence="11">
    <location>
        <begin position="10"/>
        <end position="29"/>
    </location>
</feature>
<dbReference type="FunFam" id="3.90.550.50:FF:000001">
    <property type="entry name" value="Hexosyltransferase"/>
    <property type="match status" value="1"/>
</dbReference>
<keyword evidence="4" id="KW-0808">Transferase</keyword>
<keyword evidence="6 11" id="KW-0735">Signal-anchor</keyword>
<dbReference type="OMA" id="MPRDVYP"/>
<dbReference type="RefSeq" id="XP_014261338.1">
    <property type="nucleotide sequence ID" value="XM_014405852.2"/>
</dbReference>
<reference evidence="12" key="1">
    <citation type="submission" date="2022-01" db="UniProtKB">
        <authorList>
            <consortium name="EnsemblMetazoa"/>
        </authorList>
    </citation>
    <scope>IDENTIFICATION</scope>
</reference>
<dbReference type="GO" id="GO:0006493">
    <property type="term" value="P:protein O-linked glycosylation"/>
    <property type="evidence" value="ECO:0007669"/>
    <property type="project" value="TreeGrafter"/>
</dbReference>
<dbReference type="GO" id="GO:0000139">
    <property type="term" value="C:Golgi membrane"/>
    <property type="evidence" value="ECO:0007669"/>
    <property type="project" value="UniProtKB-SubCell"/>
</dbReference>
<organism evidence="12 13">
    <name type="scientific">Cimex lectularius</name>
    <name type="common">Bed bug</name>
    <name type="synonym">Acanthia lectularia</name>
    <dbReference type="NCBI Taxonomy" id="79782"/>
    <lineage>
        <taxon>Eukaryota</taxon>
        <taxon>Metazoa</taxon>
        <taxon>Ecdysozoa</taxon>
        <taxon>Arthropoda</taxon>
        <taxon>Hexapoda</taxon>
        <taxon>Insecta</taxon>
        <taxon>Pterygota</taxon>
        <taxon>Neoptera</taxon>
        <taxon>Paraneoptera</taxon>
        <taxon>Hemiptera</taxon>
        <taxon>Heteroptera</taxon>
        <taxon>Panheteroptera</taxon>
        <taxon>Cimicomorpha</taxon>
        <taxon>Cimicidae</taxon>
        <taxon>Cimex</taxon>
    </lineage>
</organism>
<dbReference type="EC" id="2.4.1.-" evidence="11"/>
<accession>A0A8I6SBH8</accession>
<dbReference type="SUPFAM" id="SSF53448">
    <property type="entry name" value="Nucleotide-diphospho-sugar transferases"/>
    <property type="match status" value="1"/>
</dbReference>
<dbReference type="PANTHER" id="PTHR11214">
    <property type="entry name" value="BETA-1,3-N-ACETYLGLUCOSAMINYLTRANSFERASE"/>
    <property type="match status" value="1"/>
</dbReference>
<dbReference type="Pfam" id="PF01762">
    <property type="entry name" value="Galactosyl_T"/>
    <property type="match status" value="1"/>
</dbReference>
<dbReference type="RefSeq" id="XP_014261344.1">
    <property type="nucleotide sequence ID" value="XM_014405858.2"/>
</dbReference>
<evidence type="ECO:0000256" key="4">
    <source>
        <dbReference type="ARBA" id="ARBA00022679"/>
    </source>
</evidence>
<evidence type="ECO:0000256" key="6">
    <source>
        <dbReference type="ARBA" id="ARBA00022968"/>
    </source>
</evidence>
<dbReference type="InterPro" id="IPR002659">
    <property type="entry name" value="Glyco_trans_31"/>
</dbReference>
<dbReference type="KEGG" id="clec:106673665"/>
<dbReference type="GeneID" id="106673665"/>
<evidence type="ECO:0000256" key="8">
    <source>
        <dbReference type="ARBA" id="ARBA00023034"/>
    </source>
</evidence>
<dbReference type="EnsemblMetazoa" id="XM_014405852.2">
    <property type="protein sequence ID" value="XP_014261338.1"/>
    <property type="gene ID" value="LOC106673665"/>
</dbReference>
<dbReference type="Gene3D" id="3.90.550.50">
    <property type="match status" value="1"/>
</dbReference>
<evidence type="ECO:0000256" key="10">
    <source>
        <dbReference type="ARBA" id="ARBA00023180"/>
    </source>
</evidence>
<keyword evidence="5 11" id="KW-0812">Transmembrane</keyword>
<evidence type="ECO:0000256" key="3">
    <source>
        <dbReference type="ARBA" id="ARBA00022676"/>
    </source>
</evidence>